<evidence type="ECO:0000256" key="10">
    <source>
        <dbReference type="SAM" id="MobiDB-lite"/>
    </source>
</evidence>
<evidence type="ECO:0008006" key="15">
    <source>
        <dbReference type="Google" id="ProtNLM"/>
    </source>
</evidence>
<dbReference type="GO" id="GO:0051010">
    <property type="term" value="F:microtubule plus-end binding"/>
    <property type="evidence" value="ECO:0007669"/>
    <property type="project" value="UniProtKB-ARBA"/>
</dbReference>
<dbReference type="FunCoup" id="A0A2K1QYE1">
    <property type="interactions" value="654"/>
</dbReference>
<evidence type="ECO:0000259" key="12">
    <source>
        <dbReference type="PROSITE" id="PS51230"/>
    </source>
</evidence>
<dbReference type="Gene3D" id="1.10.418.10">
    <property type="entry name" value="Calponin-like domain"/>
    <property type="match status" value="1"/>
</dbReference>
<protein>
    <recommendedName>
        <fullName evidence="15">Microtubule integrity protein mal3</fullName>
    </recommendedName>
</protein>
<keyword evidence="7" id="KW-0206">Cytoskeleton</keyword>
<sequence>MGESRQELLAWVNSLLQLNLTKVEQFGTGAPYCQIYDSIFLDLPMSRVRFNVNSEWQYLENFKILSSTFRKHQIERTIPVESLVKCKMQDNLEFLQWTKRFWDQYFPGGDYDALSRRKASGPPASTGAASMRASTTKRAAAAPVAARTSRPAASAGAGAASGAAVAKLQQENNALTETVTGLERERDFYFSKLRDIELLVQGAFEAEPELENEDGGLLKQIQTILYSTEEGFEIPAETEEDGADAVSPGPRRITTRSADGGKTPTPKAKKCALGKTEQQKQTKREDVEESEGSVYSQDDTTAFCAGARDNSEGAKA</sequence>
<dbReference type="AlphaFoldDB" id="A0A2K1QYE1"/>
<feature type="compositionally biased region" description="Basic and acidic residues" evidence="10">
    <location>
        <begin position="277"/>
        <end position="286"/>
    </location>
</feature>
<gene>
    <name evidence="13" type="ORF">CAC42_5512</name>
</gene>
<reference evidence="13 14" key="1">
    <citation type="submission" date="2017-06" db="EMBL/GenBank/DDBJ databases">
        <title>Draft genome sequence of a variant of Elsinoe murrayae.</title>
        <authorList>
            <person name="Cheng Q."/>
        </authorList>
    </citation>
    <scope>NUCLEOTIDE SEQUENCE [LARGE SCALE GENOMIC DNA]</scope>
    <source>
        <strain evidence="13 14">CQ-2017a</strain>
    </source>
</reference>
<dbReference type="GO" id="GO:0051301">
    <property type="term" value="P:cell division"/>
    <property type="evidence" value="ECO:0007669"/>
    <property type="project" value="UniProtKB-KW"/>
</dbReference>
<keyword evidence="3" id="KW-0963">Cytoplasm</keyword>
<evidence type="ECO:0000256" key="5">
    <source>
        <dbReference type="ARBA" id="ARBA00022701"/>
    </source>
</evidence>
<dbReference type="PROSITE" id="PS50021">
    <property type="entry name" value="CH"/>
    <property type="match status" value="1"/>
</dbReference>
<dbReference type="InterPro" id="IPR027328">
    <property type="entry name" value="MAPRE"/>
</dbReference>
<dbReference type="Pfam" id="PF03271">
    <property type="entry name" value="EB1"/>
    <property type="match status" value="1"/>
</dbReference>
<keyword evidence="8" id="KW-0131">Cell cycle</keyword>
<dbReference type="InterPro" id="IPR036133">
    <property type="entry name" value="EB1_C_sf"/>
</dbReference>
<dbReference type="InParanoid" id="A0A2K1QYE1"/>
<dbReference type="Proteomes" id="UP000243797">
    <property type="component" value="Unassembled WGS sequence"/>
</dbReference>
<keyword evidence="6" id="KW-0498">Mitosis</keyword>
<name>A0A2K1QYE1_9PEZI</name>
<dbReference type="FunFam" id="1.20.5.1430:FF:000005">
    <property type="entry name" value="Eb1, isoform E"/>
    <property type="match status" value="1"/>
</dbReference>
<dbReference type="Gene3D" id="1.20.5.1430">
    <property type="match status" value="1"/>
</dbReference>
<evidence type="ECO:0000256" key="8">
    <source>
        <dbReference type="ARBA" id="ARBA00023306"/>
    </source>
</evidence>
<dbReference type="InterPro" id="IPR004953">
    <property type="entry name" value="EB1_C"/>
</dbReference>
<dbReference type="SUPFAM" id="SSF47576">
    <property type="entry name" value="Calponin-homology domain, CH-domain"/>
    <property type="match status" value="1"/>
</dbReference>
<feature type="domain" description="EB1 C-terminal" evidence="12">
    <location>
        <begin position="157"/>
        <end position="234"/>
    </location>
</feature>
<dbReference type="GO" id="GO:0051233">
    <property type="term" value="C:spindle midzone"/>
    <property type="evidence" value="ECO:0007669"/>
    <property type="project" value="UniProtKB-ARBA"/>
</dbReference>
<comment type="subcellular location">
    <subcellularLocation>
        <location evidence="1">Cytoplasm</location>
        <location evidence="1">Cytoskeleton</location>
    </subcellularLocation>
</comment>
<dbReference type="PROSITE" id="PS51230">
    <property type="entry name" value="EB1_C"/>
    <property type="match status" value="1"/>
</dbReference>
<accession>A0A2K1QYE1</accession>
<keyword evidence="14" id="KW-1185">Reference proteome</keyword>
<feature type="region of interest" description="Disordered" evidence="10">
    <location>
        <begin position="236"/>
        <end position="316"/>
    </location>
</feature>
<dbReference type="GO" id="GO:0072686">
    <property type="term" value="C:mitotic spindle"/>
    <property type="evidence" value="ECO:0007669"/>
    <property type="project" value="UniProtKB-ARBA"/>
</dbReference>
<comment type="caution">
    <text evidence="13">The sequence shown here is derived from an EMBL/GenBank/DDBJ whole genome shotgun (WGS) entry which is preliminary data.</text>
</comment>
<evidence type="ECO:0000256" key="7">
    <source>
        <dbReference type="ARBA" id="ARBA00023212"/>
    </source>
</evidence>
<feature type="domain" description="Calponin-homology (CH)" evidence="11">
    <location>
        <begin position="2"/>
        <end position="103"/>
    </location>
</feature>
<dbReference type="SUPFAM" id="SSF140612">
    <property type="entry name" value="EB1 dimerisation domain-like"/>
    <property type="match status" value="1"/>
</dbReference>
<evidence type="ECO:0000313" key="14">
    <source>
        <dbReference type="Proteomes" id="UP000243797"/>
    </source>
</evidence>
<dbReference type="STRING" id="2082308.A0A2K1QYE1"/>
<evidence type="ECO:0000256" key="2">
    <source>
        <dbReference type="ARBA" id="ARBA00010729"/>
    </source>
</evidence>
<dbReference type="InterPro" id="IPR036872">
    <property type="entry name" value="CH_dom_sf"/>
</dbReference>
<evidence type="ECO:0000256" key="9">
    <source>
        <dbReference type="PROSITE-ProRule" id="PRU00576"/>
    </source>
</evidence>
<evidence type="ECO:0000313" key="13">
    <source>
        <dbReference type="EMBL" id="PNS20062.1"/>
    </source>
</evidence>
<dbReference type="FunFam" id="1.10.418.10:FF:000028">
    <property type="entry name" value="RP/EB family microtubule-associated protein"/>
    <property type="match status" value="1"/>
</dbReference>
<dbReference type="PANTHER" id="PTHR10623">
    <property type="entry name" value="MICROTUBULE-ASSOCIATED PROTEIN RP/EB FAMILY MEMBER"/>
    <property type="match status" value="1"/>
</dbReference>
<dbReference type="GO" id="GO:0035372">
    <property type="term" value="P:protein localization to microtubule"/>
    <property type="evidence" value="ECO:0007669"/>
    <property type="project" value="UniProtKB-ARBA"/>
</dbReference>
<keyword evidence="5 9" id="KW-0493">Microtubule</keyword>
<organism evidence="13 14">
    <name type="scientific">Sphaceloma murrayae</name>
    <dbReference type="NCBI Taxonomy" id="2082308"/>
    <lineage>
        <taxon>Eukaryota</taxon>
        <taxon>Fungi</taxon>
        <taxon>Dikarya</taxon>
        <taxon>Ascomycota</taxon>
        <taxon>Pezizomycotina</taxon>
        <taxon>Dothideomycetes</taxon>
        <taxon>Dothideomycetidae</taxon>
        <taxon>Myriangiales</taxon>
        <taxon>Elsinoaceae</taxon>
        <taxon>Sphaceloma</taxon>
    </lineage>
</organism>
<dbReference type="GO" id="GO:0035371">
    <property type="term" value="C:microtubule plus-end"/>
    <property type="evidence" value="ECO:0007669"/>
    <property type="project" value="UniProtKB-ARBA"/>
</dbReference>
<evidence type="ECO:0000259" key="11">
    <source>
        <dbReference type="PROSITE" id="PS50021"/>
    </source>
</evidence>
<evidence type="ECO:0000256" key="1">
    <source>
        <dbReference type="ARBA" id="ARBA00004245"/>
    </source>
</evidence>
<dbReference type="EMBL" id="NKHZ01000025">
    <property type="protein sequence ID" value="PNS20062.1"/>
    <property type="molecule type" value="Genomic_DNA"/>
</dbReference>
<proteinExistence type="inferred from homology"/>
<evidence type="ECO:0000256" key="6">
    <source>
        <dbReference type="ARBA" id="ARBA00022776"/>
    </source>
</evidence>
<dbReference type="Pfam" id="PF00307">
    <property type="entry name" value="CH"/>
    <property type="match status" value="1"/>
</dbReference>
<keyword evidence="4" id="KW-0132">Cell division</keyword>
<dbReference type="OrthoDB" id="2119228at2759"/>
<dbReference type="InterPro" id="IPR001715">
    <property type="entry name" value="CH_dom"/>
</dbReference>
<comment type="similarity">
    <text evidence="2">Belongs to the MAPRE family.</text>
</comment>
<evidence type="ECO:0000256" key="3">
    <source>
        <dbReference type="ARBA" id="ARBA00022490"/>
    </source>
</evidence>
<evidence type="ECO:0000256" key="4">
    <source>
        <dbReference type="ARBA" id="ARBA00022618"/>
    </source>
</evidence>
<dbReference type="GO" id="GO:0030473">
    <property type="term" value="P:nuclear migration along microtubule"/>
    <property type="evidence" value="ECO:0007669"/>
    <property type="project" value="UniProtKB-ARBA"/>
</dbReference>